<sequence>MSILELNLNKERLIGSGSFGQVYLFEETNGSSFVVKSIGVNWKTEKERNVFRKECETLKKLAHPNIVSCIEIVEVPRDDYTDFLLKMEYCERGTLKNLIENVQIIYSMTNVLVWTEQLFDALSYIHTTHGIVHRDLKPLNILVKADFTMKIGDFGLIDFKKSTAEEQVQEDSMSSPRNDVYSLGLVIWELIERRVNLLEYIKNDIFDQWNFIHDVWFGEINRIAPPDCLEEISEIVQDCVEFQRIDRPTAIDVLNKIRTFNQLQGVIASIVEPPKVDENQHELIRPIGFDDLTSVQQVHIDHGKATVEKDDHGIYVDPLDIESYHGGQLRHLTQLYNERLNLLSEEERKQFIEYSPILQRKLIEEHIFYIHGHNHKENIPEAFQSISCYGIFQLIYATITLICESFCPVKTVIKLYRIRLYYSNAQSKLTEIPTAEIAPFLQESEETRRYLVVTRQKKNKWSKFVVDYKGDRLVEPVVETMDCQDSN</sequence>
<dbReference type="Pfam" id="PF00069">
    <property type="entry name" value="Pkinase"/>
    <property type="match status" value="1"/>
</dbReference>
<dbReference type="GO" id="GO:0004674">
    <property type="term" value="F:protein serine/threonine kinase activity"/>
    <property type="evidence" value="ECO:0007669"/>
    <property type="project" value="UniProtKB-KW"/>
</dbReference>
<name>A0AAF3EHK0_9BILA</name>
<keyword evidence="6" id="KW-1185">Reference proteome</keyword>
<proteinExistence type="inferred from homology"/>
<evidence type="ECO:0000256" key="3">
    <source>
        <dbReference type="PROSITE-ProRule" id="PRU10141"/>
    </source>
</evidence>
<evidence type="ECO:0000259" key="5">
    <source>
        <dbReference type="PROSITE" id="PS50011"/>
    </source>
</evidence>
<dbReference type="PROSITE" id="PS50011">
    <property type="entry name" value="PROTEIN_KINASE_DOM"/>
    <property type="match status" value="1"/>
</dbReference>
<dbReference type="PANTHER" id="PTHR44329:SF298">
    <property type="entry name" value="MIXED LINEAGE KINASE DOMAIN-LIKE PROTEIN"/>
    <property type="match status" value="1"/>
</dbReference>
<evidence type="ECO:0000256" key="2">
    <source>
        <dbReference type="ARBA" id="ARBA00022840"/>
    </source>
</evidence>
<dbReference type="PROSITE" id="PS00107">
    <property type="entry name" value="PROTEIN_KINASE_ATP"/>
    <property type="match status" value="1"/>
</dbReference>
<evidence type="ECO:0000313" key="7">
    <source>
        <dbReference type="WBParaSite" id="MBELARI_LOCUS13449.1"/>
    </source>
</evidence>
<evidence type="ECO:0000256" key="1">
    <source>
        <dbReference type="ARBA" id="ARBA00022741"/>
    </source>
</evidence>
<keyword evidence="2 3" id="KW-0067">ATP-binding</keyword>
<dbReference type="PROSITE" id="PS00108">
    <property type="entry name" value="PROTEIN_KINASE_ST"/>
    <property type="match status" value="1"/>
</dbReference>
<protein>
    <submittedName>
        <fullName evidence="7">Protein kinase domain-containing protein</fullName>
    </submittedName>
</protein>
<dbReference type="InterPro" id="IPR000719">
    <property type="entry name" value="Prot_kinase_dom"/>
</dbReference>
<dbReference type="PANTHER" id="PTHR44329">
    <property type="entry name" value="SERINE/THREONINE-PROTEIN KINASE TNNI3K-RELATED"/>
    <property type="match status" value="1"/>
</dbReference>
<keyword evidence="4" id="KW-0808">Transferase</keyword>
<dbReference type="Gene3D" id="1.10.510.10">
    <property type="entry name" value="Transferase(Phosphotransferase) domain 1"/>
    <property type="match status" value="1"/>
</dbReference>
<dbReference type="InterPro" id="IPR051681">
    <property type="entry name" value="Ser/Thr_Kinases-Pseudokinases"/>
</dbReference>
<dbReference type="SUPFAM" id="SSF56112">
    <property type="entry name" value="Protein kinase-like (PK-like)"/>
    <property type="match status" value="1"/>
</dbReference>
<evidence type="ECO:0000256" key="4">
    <source>
        <dbReference type="RuleBase" id="RU000304"/>
    </source>
</evidence>
<dbReference type="InterPro" id="IPR011009">
    <property type="entry name" value="Kinase-like_dom_sf"/>
</dbReference>
<keyword evidence="1 3" id="KW-0547">Nucleotide-binding</keyword>
<accession>A0AAF3EHK0</accession>
<feature type="domain" description="Protein kinase" evidence="5">
    <location>
        <begin position="8"/>
        <end position="261"/>
    </location>
</feature>
<dbReference type="GO" id="GO:0097527">
    <property type="term" value="P:necroptotic signaling pathway"/>
    <property type="evidence" value="ECO:0007669"/>
    <property type="project" value="TreeGrafter"/>
</dbReference>
<comment type="similarity">
    <text evidence="4">Belongs to the protein kinase superfamily.</text>
</comment>
<keyword evidence="4" id="KW-0723">Serine/threonine-protein kinase</keyword>
<dbReference type="AlphaFoldDB" id="A0AAF3EHK0"/>
<evidence type="ECO:0000313" key="6">
    <source>
        <dbReference type="Proteomes" id="UP000887575"/>
    </source>
</evidence>
<keyword evidence="4" id="KW-0418">Kinase</keyword>
<dbReference type="Proteomes" id="UP000887575">
    <property type="component" value="Unassembled WGS sequence"/>
</dbReference>
<dbReference type="WBParaSite" id="MBELARI_LOCUS13449.1">
    <property type="protein sequence ID" value="MBELARI_LOCUS13449.1"/>
    <property type="gene ID" value="MBELARI_LOCUS13449"/>
</dbReference>
<dbReference type="InterPro" id="IPR008271">
    <property type="entry name" value="Ser/Thr_kinase_AS"/>
</dbReference>
<dbReference type="GO" id="GO:0005524">
    <property type="term" value="F:ATP binding"/>
    <property type="evidence" value="ECO:0007669"/>
    <property type="project" value="UniProtKB-UniRule"/>
</dbReference>
<feature type="binding site" evidence="3">
    <location>
        <position position="36"/>
    </location>
    <ligand>
        <name>ATP</name>
        <dbReference type="ChEBI" id="CHEBI:30616"/>
    </ligand>
</feature>
<organism evidence="6 7">
    <name type="scientific">Mesorhabditis belari</name>
    <dbReference type="NCBI Taxonomy" id="2138241"/>
    <lineage>
        <taxon>Eukaryota</taxon>
        <taxon>Metazoa</taxon>
        <taxon>Ecdysozoa</taxon>
        <taxon>Nematoda</taxon>
        <taxon>Chromadorea</taxon>
        <taxon>Rhabditida</taxon>
        <taxon>Rhabditina</taxon>
        <taxon>Rhabditomorpha</taxon>
        <taxon>Rhabditoidea</taxon>
        <taxon>Rhabditidae</taxon>
        <taxon>Mesorhabditinae</taxon>
        <taxon>Mesorhabditis</taxon>
    </lineage>
</organism>
<dbReference type="InterPro" id="IPR017441">
    <property type="entry name" value="Protein_kinase_ATP_BS"/>
</dbReference>
<reference evidence="7" key="1">
    <citation type="submission" date="2024-02" db="UniProtKB">
        <authorList>
            <consortium name="WormBaseParasite"/>
        </authorList>
    </citation>
    <scope>IDENTIFICATION</scope>
</reference>
<dbReference type="SMART" id="SM00220">
    <property type="entry name" value="S_TKc"/>
    <property type="match status" value="1"/>
</dbReference>